<feature type="compositionally biased region" description="Low complexity" evidence="1">
    <location>
        <begin position="22"/>
        <end position="43"/>
    </location>
</feature>
<dbReference type="RefSeq" id="WP_015896815.1">
    <property type="nucleotide sequence ID" value="NC_012483.1"/>
</dbReference>
<feature type="compositionally biased region" description="Low complexity" evidence="1">
    <location>
        <begin position="51"/>
        <end position="68"/>
    </location>
</feature>
<organism evidence="2 3">
    <name type="scientific">Acidobacterium capsulatum (strain ATCC 51196 / DSM 11244 / BCRC 80197 / JCM 7670 / NBRC 15755 / NCIMB 13165 / 161)</name>
    <dbReference type="NCBI Taxonomy" id="240015"/>
    <lineage>
        <taxon>Bacteria</taxon>
        <taxon>Pseudomonadati</taxon>
        <taxon>Acidobacteriota</taxon>
        <taxon>Terriglobia</taxon>
        <taxon>Terriglobales</taxon>
        <taxon>Acidobacteriaceae</taxon>
        <taxon>Acidobacterium</taxon>
    </lineage>
</organism>
<dbReference type="EMBL" id="CP001472">
    <property type="protein sequence ID" value="ACO33640.1"/>
    <property type="molecule type" value="Genomic_DNA"/>
</dbReference>
<evidence type="ECO:0000313" key="2">
    <source>
        <dbReference type="EMBL" id="ACO33640.1"/>
    </source>
</evidence>
<dbReference type="Proteomes" id="UP000002207">
    <property type="component" value="Chromosome"/>
</dbReference>
<name>C1F7D5_ACIC5</name>
<reference evidence="2 3" key="1">
    <citation type="journal article" date="2009" name="Appl. Environ. Microbiol.">
        <title>Three genomes from the phylum Acidobacteria provide insight into the lifestyles of these microorganisms in soils.</title>
        <authorList>
            <person name="Ward N.L."/>
            <person name="Challacombe J.F."/>
            <person name="Janssen P.H."/>
            <person name="Henrissat B."/>
            <person name="Coutinho P.M."/>
            <person name="Wu M."/>
            <person name="Xie G."/>
            <person name="Haft D.H."/>
            <person name="Sait M."/>
            <person name="Badger J."/>
            <person name="Barabote R.D."/>
            <person name="Bradley B."/>
            <person name="Brettin T.S."/>
            <person name="Brinkac L.M."/>
            <person name="Bruce D."/>
            <person name="Creasy T."/>
            <person name="Daugherty S.C."/>
            <person name="Davidsen T.M."/>
            <person name="DeBoy R.T."/>
            <person name="Detter J.C."/>
            <person name="Dodson R.J."/>
            <person name="Durkin A.S."/>
            <person name="Ganapathy A."/>
            <person name="Gwinn-Giglio M."/>
            <person name="Han C.S."/>
            <person name="Khouri H."/>
            <person name="Kiss H."/>
            <person name="Kothari S.P."/>
            <person name="Madupu R."/>
            <person name="Nelson K.E."/>
            <person name="Nelson W.C."/>
            <person name="Paulsen I."/>
            <person name="Penn K."/>
            <person name="Ren Q."/>
            <person name="Rosovitz M.J."/>
            <person name="Selengut J.D."/>
            <person name="Shrivastava S."/>
            <person name="Sullivan S.A."/>
            <person name="Tapia R."/>
            <person name="Thompson L.S."/>
            <person name="Watkins K.L."/>
            <person name="Yang Q."/>
            <person name="Yu C."/>
            <person name="Zafar N."/>
            <person name="Zhou L."/>
            <person name="Kuske C.R."/>
        </authorList>
    </citation>
    <scope>NUCLEOTIDE SEQUENCE [LARGE SCALE GENOMIC DNA]</scope>
    <source>
        <strain evidence="3">ATCC 51196 / DSM 11244 / BCRC 80197 / JCM 7670 / NBRC 15755 / NCIMB 13165 / 161</strain>
    </source>
</reference>
<feature type="region of interest" description="Disordered" evidence="1">
    <location>
        <begin position="1"/>
        <end position="87"/>
    </location>
</feature>
<dbReference type="eggNOG" id="COG2823">
    <property type="taxonomic scope" value="Bacteria"/>
</dbReference>
<dbReference type="STRING" id="240015.ACP_1691"/>
<evidence type="ECO:0000256" key="1">
    <source>
        <dbReference type="SAM" id="MobiDB-lite"/>
    </source>
</evidence>
<accession>C1F7D5</accession>
<dbReference type="InParanoid" id="C1F7D5"/>
<dbReference type="HOGENOM" id="CLU_085731_0_0_0"/>
<dbReference type="AlphaFoldDB" id="C1F7D5"/>
<gene>
    <name evidence="2" type="ordered locus">ACP_1691</name>
</gene>
<sequence length="248" mass="24668">MLSAALIVSGCSKKSADNTQNSTQPAAAASQTAAPAASSTAQSTPPPPPADNSSSSSSSSSSSYSSRPARARRAPSPPPAQVIPAGRDIRVRINQDLGSKISQSGDTFSATVENAITDSNGNVVVPRGARAEGAVLEAKPLGRFKGGAVLAIRLERIDVQGHSFPVMTSSISRVEKGKGRRSLGFIGGGAGLGALIGGLAGGGKGALIGAAAGAGAGTAGTAFTGNKNIVIPAESILTFRLEHSVRLQ</sequence>
<dbReference type="KEGG" id="aca:ACP_1691"/>
<keyword evidence="3" id="KW-1185">Reference proteome</keyword>
<protein>
    <submittedName>
        <fullName evidence="2">Uncharacterized protein</fullName>
    </submittedName>
</protein>
<proteinExistence type="predicted"/>
<evidence type="ECO:0000313" key="3">
    <source>
        <dbReference type="Proteomes" id="UP000002207"/>
    </source>
</evidence>